<evidence type="ECO:0008006" key="2">
    <source>
        <dbReference type="Google" id="ProtNLM"/>
    </source>
</evidence>
<protein>
    <recommendedName>
        <fullName evidence="2">Cadherin domain-containing protein</fullName>
    </recommendedName>
</protein>
<feature type="non-terminal residue" evidence="1">
    <location>
        <position position="793"/>
    </location>
</feature>
<gene>
    <name evidence="1" type="ORF">METZ01_LOCUS123279</name>
</gene>
<sequence>MVHKKLRSGTRWLRISVAVGVLAAVTAVSSGPATADAPSGFDLVSGTATTDDLGAHDGVTESAIVYETAITEGCAVWYSQRNGVGQRFYAMSSAISGDVGDAIASEDRDFGILFWSGNNDHDANNTPIPSDFNNLGLTYYLSDGSVYGTGGHTWDPGTNAVITWLYNTDGYLYGYDASTGMRAKSTDPLASGTNLYLGFANGHDSVLDSPGTTGRAVTSTCGNTIVSKTDAAVTEWGDTDTFTVVLSSAPSSDVVVSVTSDDTGEVTVSTSPLTFTSGNWNVPQTVTLTGIDDTVADPTDGAIVTVSVVDVSSDDDFDAAPDWPIDVSNANDDATPASGYSMVEGYASETEVFARPGEIAYDTPLEVGCAFSYSKKSGFGHRLWEFDGEISGSTVGEAIQAIQDDPSYVYPDYNLLWVGYQQDHDGNTAASPTTEFRNRGWYKNTGSVNWDPIPGDGSDDANYTSQSRMDYDIGDNKTVYWFYDPDGYLYGINEWLDNKVRSDHVLDDGTVLYMSFAPKNSTTRTYPTSITKTCWNVDISSTSVAVAESGSTATFTVVLSNPPDADIEAGKTLTFNVASSDTGEATVDVSTLTFDQANWSTPQTVTVTGIDDNGDDGNQDLSVTLSVLAGTGGWFYDGLPDQVIEVTNADDDAVGFTLSKTTASVTEGGSTATFTVVLDSEPSSDVVLSLASGDTGEATVSASTLTFTNANWNATQQVTISGVNDSVDDGNQNTTVTIAVDDDNSDDTFDGLADQTVTATTTDDDTAGMTLSKTTASVSEAGSTDTFTVVLDT</sequence>
<reference evidence="1" key="1">
    <citation type="submission" date="2018-05" db="EMBL/GenBank/DDBJ databases">
        <authorList>
            <person name="Lanie J.A."/>
            <person name="Ng W.-L."/>
            <person name="Kazmierczak K.M."/>
            <person name="Andrzejewski T.M."/>
            <person name="Davidsen T.M."/>
            <person name="Wayne K.J."/>
            <person name="Tettelin H."/>
            <person name="Glass J.I."/>
            <person name="Rusch D."/>
            <person name="Podicherti R."/>
            <person name="Tsui H.-C.T."/>
            <person name="Winkler M.E."/>
        </authorList>
    </citation>
    <scope>NUCLEOTIDE SEQUENCE</scope>
</reference>
<organism evidence="1">
    <name type="scientific">marine metagenome</name>
    <dbReference type="NCBI Taxonomy" id="408172"/>
    <lineage>
        <taxon>unclassified sequences</taxon>
        <taxon>metagenomes</taxon>
        <taxon>ecological metagenomes</taxon>
    </lineage>
</organism>
<evidence type="ECO:0000313" key="1">
    <source>
        <dbReference type="EMBL" id="SVA70425.1"/>
    </source>
</evidence>
<dbReference type="AlphaFoldDB" id="A0A381Y0F0"/>
<dbReference type="Gene3D" id="2.60.40.2030">
    <property type="match status" value="1"/>
</dbReference>
<name>A0A381Y0F0_9ZZZZ</name>
<dbReference type="SUPFAM" id="SSF141072">
    <property type="entry name" value="CalX-like"/>
    <property type="match status" value="1"/>
</dbReference>
<accession>A0A381Y0F0</accession>
<dbReference type="InterPro" id="IPR038081">
    <property type="entry name" value="CalX-like_sf"/>
</dbReference>
<dbReference type="EMBL" id="UINC01017028">
    <property type="protein sequence ID" value="SVA70425.1"/>
    <property type="molecule type" value="Genomic_DNA"/>
</dbReference>
<proteinExistence type="predicted"/>